<organism evidence="1 2">
    <name type="scientific">Cichorium intybus</name>
    <name type="common">Chicory</name>
    <dbReference type="NCBI Taxonomy" id="13427"/>
    <lineage>
        <taxon>Eukaryota</taxon>
        <taxon>Viridiplantae</taxon>
        <taxon>Streptophyta</taxon>
        <taxon>Embryophyta</taxon>
        <taxon>Tracheophyta</taxon>
        <taxon>Spermatophyta</taxon>
        <taxon>Magnoliopsida</taxon>
        <taxon>eudicotyledons</taxon>
        <taxon>Gunneridae</taxon>
        <taxon>Pentapetalae</taxon>
        <taxon>asterids</taxon>
        <taxon>campanulids</taxon>
        <taxon>Asterales</taxon>
        <taxon>Asteraceae</taxon>
        <taxon>Cichorioideae</taxon>
        <taxon>Cichorieae</taxon>
        <taxon>Cichoriinae</taxon>
        <taxon>Cichorium</taxon>
    </lineage>
</organism>
<gene>
    <name evidence="1" type="ORF">L2E82_25485</name>
</gene>
<keyword evidence="2" id="KW-1185">Reference proteome</keyword>
<proteinExistence type="predicted"/>
<sequence>MSEWPEVKRHRPAHSGDDSLTSFFVTNLPRDASRSELWKLCAKLGHLKDIYITRRRDDGGLFFAFVKFSGVTDSEEIVRGLNLIRIRGRLFHANISLHPRKPPPAIPHRRTDPPPKSYHIPVSNPKDSRSFADALKGLHPPKAPLKLALKVISQNLEWLENAAFIGEVRNFDLLYNFLSIFEMEGYDVLEIKYLGSMLIAIKFRSSRAADDVEFIPPSTDGAADRNAPVISSDSVVGETLHGETSEAKQSLGVTLEDDTEVTTSHIPHVGVDPLTGSNPVPIISSQQPTEPINLGPTGSPHNNNGVSSPEFEPGNSALKRRRLKDKKGVHPNRVPIHNAPRINPIAQGNGAFGAALFVDGVQIGPK</sequence>
<dbReference type="Proteomes" id="UP001055811">
    <property type="component" value="Linkage Group LG04"/>
</dbReference>
<evidence type="ECO:0000313" key="2">
    <source>
        <dbReference type="Proteomes" id="UP001055811"/>
    </source>
</evidence>
<reference evidence="2" key="1">
    <citation type="journal article" date="2022" name="Mol. Ecol. Resour.">
        <title>The genomes of chicory, endive, great burdock and yacon provide insights into Asteraceae palaeo-polyploidization history and plant inulin production.</title>
        <authorList>
            <person name="Fan W."/>
            <person name="Wang S."/>
            <person name="Wang H."/>
            <person name="Wang A."/>
            <person name="Jiang F."/>
            <person name="Liu H."/>
            <person name="Zhao H."/>
            <person name="Xu D."/>
            <person name="Zhang Y."/>
        </authorList>
    </citation>
    <scope>NUCLEOTIDE SEQUENCE [LARGE SCALE GENOMIC DNA]</scope>
    <source>
        <strain evidence="2">cv. Punajuju</strain>
    </source>
</reference>
<protein>
    <submittedName>
        <fullName evidence="1">Uncharacterized protein</fullName>
    </submittedName>
</protein>
<evidence type="ECO:0000313" key="1">
    <source>
        <dbReference type="EMBL" id="KAI3753433.1"/>
    </source>
</evidence>
<comment type="caution">
    <text evidence="1">The sequence shown here is derived from an EMBL/GenBank/DDBJ whole genome shotgun (WGS) entry which is preliminary data.</text>
</comment>
<name>A0ACB9E470_CICIN</name>
<reference evidence="1 2" key="2">
    <citation type="journal article" date="2022" name="Mol. Ecol. Resour.">
        <title>The genomes of chicory, endive, great burdock and yacon provide insights into Asteraceae paleo-polyploidization history and plant inulin production.</title>
        <authorList>
            <person name="Fan W."/>
            <person name="Wang S."/>
            <person name="Wang H."/>
            <person name="Wang A."/>
            <person name="Jiang F."/>
            <person name="Liu H."/>
            <person name="Zhao H."/>
            <person name="Xu D."/>
            <person name="Zhang Y."/>
        </authorList>
    </citation>
    <scope>NUCLEOTIDE SEQUENCE [LARGE SCALE GENOMIC DNA]</scope>
    <source>
        <strain evidence="2">cv. Punajuju</strain>
        <tissue evidence="1">Leaves</tissue>
    </source>
</reference>
<dbReference type="EMBL" id="CM042012">
    <property type="protein sequence ID" value="KAI3753433.1"/>
    <property type="molecule type" value="Genomic_DNA"/>
</dbReference>
<accession>A0ACB9E470</accession>